<dbReference type="Pfam" id="PF00327">
    <property type="entry name" value="Ribosomal_L30"/>
    <property type="match status" value="1"/>
</dbReference>
<dbReference type="InterPro" id="IPR005998">
    <property type="entry name" value="Ribosomal_uL30_euk"/>
</dbReference>
<evidence type="ECO:0000256" key="3">
    <source>
        <dbReference type="ARBA" id="ARBA00023274"/>
    </source>
</evidence>
<dbReference type="InterPro" id="IPR016082">
    <property type="entry name" value="Ribosomal_uL30_ferredoxin-like"/>
</dbReference>
<dbReference type="GeneTree" id="ENSGT00950000182878"/>
<dbReference type="GO" id="GO:0000463">
    <property type="term" value="P:maturation of LSU-rRNA from tricistronic rRNA transcript (SSU-rRNA, 5.8S rRNA, LSU-rRNA)"/>
    <property type="evidence" value="ECO:0007669"/>
    <property type="project" value="TreeGrafter"/>
</dbReference>
<dbReference type="Proteomes" id="UP000694414">
    <property type="component" value="Unplaced"/>
</dbReference>
<dbReference type="GO" id="GO:0003735">
    <property type="term" value="F:structural constituent of ribosome"/>
    <property type="evidence" value="ECO:0007669"/>
    <property type="project" value="TreeGrafter"/>
</dbReference>
<reference evidence="6" key="2">
    <citation type="submission" date="2025-09" db="UniProtKB">
        <authorList>
            <consortium name="Ensembl"/>
        </authorList>
    </citation>
    <scope>IDENTIFICATION</scope>
</reference>
<reference evidence="6" key="1">
    <citation type="submission" date="2025-08" db="UniProtKB">
        <authorList>
            <consortium name="Ensembl"/>
        </authorList>
    </citation>
    <scope>IDENTIFICATION</scope>
</reference>
<dbReference type="NCBIfam" id="TIGR01310">
    <property type="entry name" value="uL30_euk"/>
    <property type="match status" value="1"/>
</dbReference>
<protein>
    <recommendedName>
        <fullName evidence="8">Ribosomal protein L7-like 1</fullName>
    </recommendedName>
</protein>
<dbReference type="InterPro" id="IPR036919">
    <property type="entry name" value="Ribo_uL30_ferredoxin-like_sf"/>
</dbReference>
<proteinExistence type="inferred from homology"/>
<dbReference type="Ensembl" id="ENSPSMT00000038183.1">
    <property type="protein sequence ID" value="ENSPSMP00000033127.1"/>
    <property type="gene ID" value="ENSPSMG00000022875.1"/>
</dbReference>
<evidence type="ECO:0000259" key="5">
    <source>
        <dbReference type="Pfam" id="PF08079"/>
    </source>
</evidence>
<comment type="similarity">
    <text evidence="1">Belongs to the universal ribosomal protein uL30 family.</text>
</comment>
<dbReference type="SUPFAM" id="SSF55129">
    <property type="entry name" value="Ribosomal protein L30p/L7e"/>
    <property type="match status" value="1"/>
</dbReference>
<dbReference type="PANTHER" id="PTHR11524:SF13">
    <property type="entry name" value="RIBOSOMAL PROTEIN UL30-LIKE"/>
    <property type="match status" value="1"/>
</dbReference>
<sequence length="258" mass="29944">MTCISSCNPRKMAEQEERKKIPLVPENLLKKRKAYQALKATQANQALLAKKEQRKGKGSRFKRLESFLHDSWWQQRDRVRLRQLEVKPHALELPDKHSLAYVVRIQRINGVSSLVQKTIARFRLKKIFSGVFVRVTPQSLKLLRMVEPYMTWGFPNLKSVRELILKRGRAKVKNKTIPLTDNTVIEEHLGKFGVICLEDLIHEIAFLGKHFQEISWLLRPFQLSAAHRATKNKVGFLKETGSPGYRGECINELVRQLN</sequence>
<evidence type="ECO:0000259" key="4">
    <source>
        <dbReference type="Pfam" id="PF00327"/>
    </source>
</evidence>
<feature type="domain" description="Large ribosomal subunit protein uL30-like ferredoxin-like fold" evidence="4">
    <location>
        <begin position="102"/>
        <end position="149"/>
    </location>
</feature>
<evidence type="ECO:0000256" key="2">
    <source>
        <dbReference type="ARBA" id="ARBA00022980"/>
    </source>
</evidence>
<dbReference type="AlphaFoldDB" id="A0A8C9AFT4"/>
<keyword evidence="3" id="KW-0687">Ribonucleoprotein</keyword>
<keyword evidence="2" id="KW-0689">Ribosomal protein</keyword>
<evidence type="ECO:0008006" key="8">
    <source>
        <dbReference type="Google" id="ProtNLM"/>
    </source>
</evidence>
<feature type="domain" description="Large ribosomal subunit protein uL30 N-terminal eukaryotes" evidence="5">
    <location>
        <begin position="24"/>
        <end position="94"/>
    </location>
</feature>
<dbReference type="InterPro" id="IPR039699">
    <property type="entry name" value="Ribosomal_uL30"/>
</dbReference>
<evidence type="ECO:0000313" key="7">
    <source>
        <dbReference type="Proteomes" id="UP000694414"/>
    </source>
</evidence>
<dbReference type="Pfam" id="PF08079">
    <property type="entry name" value="Ribosomal_L30_N"/>
    <property type="match status" value="1"/>
</dbReference>
<name>A0A8C9AFT4_PROSS</name>
<dbReference type="GO" id="GO:0003723">
    <property type="term" value="F:RNA binding"/>
    <property type="evidence" value="ECO:0007669"/>
    <property type="project" value="InterPro"/>
</dbReference>
<dbReference type="InterPro" id="IPR012988">
    <property type="entry name" value="Ribosomal_uL30_N_euk"/>
</dbReference>
<evidence type="ECO:0000313" key="6">
    <source>
        <dbReference type="Ensembl" id="ENSPSMP00000033127.1"/>
    </source>
</evidence>
<dbReference type="InterPro" id="IPR035808">
    <property type="entry name" value="Ribosomal_uL30_euk_arc"/>
</dbReference>
<dbReference type="GO" id="GO:0022625">
    <property type="term" value="C:cytosolic large ribosomal subunit"/>
    <property type="evidence" value="ECO:0007669"/>
    <property type="project" value="TreeGrafter"/>
</dbReference>
<organism evidence="6 7">
    <name type="scientific">Prolemur simus</name>
    <name type="common">Greater bamboo lemur</name>
    <name type="synonym">Hapalemur simus</name>
    <dbReference type="NCBI Taxonomy" id="1328070"/>
    <lineage>
        <taxon>Eukaryota</taxon>
        <taxon>Metazoa</taxon>
        <taxon>Chordata</taxon>
        <taxon>Craniata</taxon>
        <taxon>Vertebrata</taxon>
        <taxon>Euteleostomi</taxon>
        <taxon>Mammalia</taxon>
        <taxon>Eutheria</taxon>
        <taxon>Euarchontoglires</taxon>
        <taxon>Primates</taxon>
        <taxon>Strepsirrhini</taxon>
        <taxon>Lemuriformes</taxon>
        <taxon>Lemuridae</taxon>
        <taxon>Prolemur</taxon>
    </lineage>
</organism>
<accession>A0A8C9AFT4</accession>
<dbReference type="CDD" id="cd01657">
    <property type="entry name" value="Ribosomal_L7_archeal_euk"/>
    <property type="match status" value="1"/>
</dbReference>
<keyword evidence="7" id="KW-1185">Reference proteome</keyword>
<evidence type="ECO:0000256" key="1">
    <source>
        <dbReference type="ARBA" id="ARBA00007594"/>
    </source>
</evidence>
<dbReference type="PANTHER" id="PTHR11524">
    <property type="entry name" value="60S RIBOSOMAL PROTEIN L7"/>
    <property type="match status" value="1"/>
</dbReference>
<dbReference type="Gene3D" id="3.30.1390.20">
    <property type="entry name" value="Ribosomal protein L30, ferredoxin-like fold domain"/>
    <property type="match status" value="1"/>
</dbReference>